<proteinExistence type="predicted"/>
<dbReference type="OrthoDB" id="2744098at2759"/>
<protein>
    <submittedName>
        <fullName evidence="1">Uncharacterized protein</fullName>
    </submittedName>
</protein>
<dbReference type="Proteomes" id="UP000292957">
    <property type="component" value="Unassembled WGS sequence"/>
</dbReference>
<name>A0A4Q9MPH6_9APHY</name>
<dbReference type="EMBL" id="ML143413">
    <property type="protein sequence ID" value="TBU29425.1"/>
    <property type="molecule type" value="Genomic_DNA"/>
</dbReference>
<sequence>LASRLSLIGADLFVLCVTWYKTRETVRISRTHMHRKTRTFAGCLLRDGTIYFLTLLTLSVLHVAFTLTSVAEHGFYDTTSIIVQLEEPYDLTSVLTARFLIDLQKVKKRLGDPSLSMSSISDLAVQPSLSRDINDFVTAFGGQIAFYEEDGE</sequence>
<organism evidence="1">
    <name type="scientific">Dichomitus squalens</name>
    <dbReference type="NCBI Taxonomy" id="114155"/>
    <lineage>
        <taxon>Eukaryota</taxon>
        <taxon>Fungi</taxon>
        <taxon>Dikarya</taxon>
        <taxon>Basidiomycota</taxon>
        <taxon>Agaricomycotina</taxon>
        <taxon>Agaricomycetes</taxon>
        <taxon>Polyporales</taxon>
        <taxon>Polyporaceae</taxon>
        <taxon>Dichomitus</taxon>
    </lineage>
</organism>
<accession>A0A4Q9MPH6</accession>
<dbReference type="AlphaFoldDB" id="A0A4Q9MPH6"/>
<feature type="non-terminal residue" evidence="1">
    <location>
        <position position="1"/>
    </location>
</feature>
<gene>
    <name evidence="1" type="ORF">BD311DRAFT_626828</name>
</gene>
<feature type="non-terminal residue" evidence="1">
    <location>
        <position position="152"/>
    </location>
</feature>
<evidence type="ECO:0000313" key="1">
    <source>
        <dbReference type="EMBL" id="TBU29425.1"/>
    </source>
</evidence>
<reference evidence="1" key="1">
    <citation type="submission" date="2019-01" db="EMBL/GenBank/DDBJ databases">
        <title>Draft genome sequences of three monokaryotic isolates of the white-rot basidiomycete fungus Dichomitus squalens.</title>
        <authorList>
            <consortium name="DOE Joint Genome Institute"/>
            <person name="Lopez S.C."/>
            <person name="Andreopoulos B."/>
            <person name="Pangilinan J."/>
            <person name="Lipzen A."/>
            <person name="Riley R."/>
            <person name="Ahrendt S."/>
            <person name="Ng V."/>
            <person name="Barry K."/>
            <person name="Daum C."/>
            <person name="Grigoriev I.V."/>
            <person name="Hilden K.S."/>
            <person name="Makela M.R."/>
            <person name="de Vries R.P."/>
        </authorList>
    </citation>
    <scope>NUCLEOTIDE SEQUENCE [LARGE SCALE GENOMIC DNA]</scope>
    <source>
        <strain evidence="1">OM18370.1</strain>
    </source>
</reference>